<dbReference type="EMBL" id="PYDT01000010">
    <property type="protein sequence ID" value="THU48186.1"/>
    <property type="molecule type" value="Genomic_DNA"/>
</dbReference>
<proteinExistence type="predicted"/>
<reference evidence="2 3" key="1">
    <citation type="journal article" date="2019" name="Nat. Plants">
        <title>Genome sequencing of Musa balbisiana reveals subgenome evolution and function divergence in polyploid bananas.</title>
        <authorList>
            <person name="Yao X."/>
        </authorList>
    </citation>
    <scope>NUCLEOTIDE SEQUENCE [LARGE SCALE GENOMIC DNA]</scope>
    <source>
        <strain evidence="3">cv. DH-PKW</strain>
        <tissue evidence="2">Leaves</tissue>
    </source>
</reference>
<keyword evidence="3" id="KW-1185">Reference proteome</keyword>
<feature type="region of interest" description="Disordered" evidence="1">
    <location>
        <begin position="1"/>
        <end position="30"/>
    </location>
</feature>
<comment type="caution">
    <text evidence="2">The sequence shown here is derived from an EMBL/GenBank/DDBJ whole genome shotgun (WGS) entry which is preliminary data.</text>
</comment>
<dbReference type="AlphaFoldDB" id="A0A4V4H3G8"/>
<sequence>MYPSKPNEYYPSSGQYVPPPPPPPAMGFPHPVTAPPYQGLQPWSTGLCDCTDDCGNCKLLTTLLYRNRRTSLFFC</sequence>
<evidence type="ECO:0000256" key="1">
    <source>
        <dbReference type="SAM" id="MobiDB-lite"/>
    </source>
</evidence>
<feature type="compositionally biased region" description="Pro residues" evidence="1">
    <location>
        <begin position="17"/>
        <end position="26"/>
    </location>
</feature>
<protein>
    <submittedName>
        <fullName evidence="2">Uncharacterized protein</fullName>
    </submittedName>
</protein>
<dbReference type="Proteomes" id="UP000317650">
    <property type="component" value="Chromosome 9"/>
</dbReference>
<evidence type="ECO:0000313" key="2">
    <source>
        <dbReference type="EMBL" id="THU48186.1"/>
    </source>
</evidence>
<evidence type="ECO:0000313" key="3">
    <source>
        <dbReference type="Proteomes" id="UP000317650"/>
    </source>
</evidence>
<organism evidence="2 3">
    <name type="scientific">Musa balbisiana</name>
    <name type="common">Banana</name>
    <dbReference type="NCBI Taxonomy" id="52838"/>
    <lineage>
        <taxon>Eukaryota</taxon>
        <taxon>Viridiplantae</taxon>
        <taxon>Streptophyta</taxon>
        <taxon>Embryophyta</taxon>
        <taxon>Tracheophyta</taxon>
        <taxon>Spermatophyta</taxon>
        <taxon>Magnoliopsida</taxon>
        <taxon>Liliopsida</taxon>
        <taxon>Zingiberales</taxon>
        <taxon>Musaceae</taxon>
        <taxon>Musa</taxon>
    </lineage>
</organism>
<gene>
    <name evidence="2" type="ORF">C4D60_Mb09t23580</name>
</gene>
<accession>A0A4V4H3G8</accession>
<name>A0A4V4H3G8_MUSBA</name>